<dbReference type="GO" id="GO:0009986">
    <property type="term" value="C:cell surface"/>
    <property type="evidence" value="ECO:0007669"/>
    <property type="project" value="UniProtKB-SubCell"/>
</dbReference>
<keyword evidence="3" id="KW-1133">Transmembrane helix</keyword>
<dbReference type="EMBL" id="CP049886">
    <property type="protein sequence ID" value="QIL45805.1"/>
    <property type="molecule type" value="Genomic_DNA"/>
</dbReference>
<keyword evidence="2" id="KW-0178">Competence</keyword>
<keyword evidence="3" id="KW-0812">Transmembrane</keyword>
<comment type="subcellular location">
    <subcellularLocation>
        <location evidence="1">Cell surface</location>
    </subcellularLocation>
</comment>
<accession>A0A6G8ALJ8</accession>
<dbReference type="Gene3D" id="3.30.700.10">
    <property type="entry name" value="Glycoprotein, Type 4 Pilin"/>
    <property type="match status" value="1"/>
</dbReference>
<dbReference type="KEGG" id="vah:G7081_01220"/>
<evidence type="ECO:0000256" key="3">
    <source>
        <dbReference type="SAM" id="Phobius"/>
    </source>
</evidence>
<evidence type="ECO:0000256" key="2">
    <source>
        <dbReference type="ARBA" id="ARBA00023287"/>
    </source>
</evidence>
<dbReference type="SUPFAM" id="SSF54523">
    <property type="entry name" value="Pili subunits"/>
    <property type="match status" value="1"/>
</dbReference>
<dbReference type="NCBIfam" id="TIGR02532">
    <property type="entry name" value="IV_pilin_GFxxxE"/>
    <property type="match status" value="1"/>
</dbReference>
<dbReference type="AlphaFoldDB" id="A0A6G8ALJ8"/>
<dbReference type="Pfam" id="PF07963">
    <property type="entry name" value="N_methyl"/>
    <property type="match status" value="1"/>
</dbReference>
<keyword evidence="3" id="KW-0472">Membrane</keyword>
<protein>
    <submittedName>
        <fullName evidence="4">Type II secretion system protein</fullName>
    </submittedName>
</protein>
<proteinExistence type="predicted"/>
<dbReference type="InterPro" id="IPR012902">
    <property type="entry name" value="N_methyl_site"/>
</dbReference>
<gene>
    <name evidence="4" type="ORF">G7081_01220</name>
</gene>
<dbReference type="RefSeq" id="WP_166006665.1">
    <property type="nucleotide sequence ID" value="NZ_CP049886.1"/>
</dbReference>
<evidence type="ECO:0000256" key="1">
    <source>
        <dbReference type="ARBA" id="ARBA00004241"/>
    </source>
</evidence>
<dbReference type="GO" id="GO:0030420">
    <property type="term" value="P:establishment of competence for transformation"/>
    <property type="evidence" value="ECO:0007669"/>
    <property type="project" value="UniProtKB-KW"/>
</dbReference>
<dbReference type="Proteomes" id="UP000500890">
    <property type="component" value="Chromosome"/>
</dbReference>
<evidence type="ECO:0000313" key="5">
    <source>
        <dbReference type="Proteomes" id="UP000500890"/>
    </source>
</evidence>
<organism evidence="4 5">
    <name type="scientific">Vagococcus coleopterorum</name>
    <dbReference type="NCBI Taxonomy" id="2714946"/>
    <lineage>
        <taxon>Bacteria</taxon>
        <taxon>Bacillati</taxon>
        <taxon>Bacillota</taxon>
        <taxon>Bacilli</taxon>
        <taxon>Lactobacillales</taxon>
        <taxon>Enterococcaceae</taxon>
        <taxon>Vagococcus</taxon>
    </lineage>
</organism>
<evidence type="ECO:0000313" key="4">
    <source>
        <dbReference type="EMBL" id="QIL45805.1"/>
    </source>
</evidence>
<dbReference type="PROSITE" id="PS00409">
    <property type="entry name" value="PROKAR_NTER_METHYL"/>
    <property type="match status" value="1"/>
</dbReference>
<keyword evidence="5" id="KW-1185">Reference proteome</keyword>
<name>A0A6G8ALJ8_9ENTE</name>
<dbReference type="InterPro" id="IPR045584">
    <property type="entry name" value="Pilin-like"/>
</dbReference>
<feature type="transmembrane region" description="Helical" evidence="3">
    <location>
        <begin position="22"/>
        <end position="46"/>
    </location>
</feature>
<reference evidence="4 5" key="1">
    <citation type="submission" date="2020-03" db="EMBL/GenBank/DDBJ databases">
        <title>Vagococcus sp. nov., isolated from beetles.</title>
        <authorList>
            <person name="Hyun D.-W."/>
            <person name="Bae J.-W."/>
        </authorList>
    </citation>
    <scope>NUCLEOTIDE SEQUENCE [LARGE SCALE GENOMIC DNA]</scope>
    <source>
        <strain evidence="4 5">HDW17A</strain>
    </source>
</reference>
<sequence length="160" mass="17301">MTNVLVLKEENKMSRLLKDERGMTLVELLATVVILAIIAAIGVTAIGQVIQNSKEDAGVANVQQAMNAGKLYQSTNSTNDMKSFALKDVIDGGYLEVPTTTWNKPEAVLFEIDGDGVVKITVPEKSLKAGSKDSKALTKYSNDQILSLDRKILFGTKTTP</sequence>